<evidence type="ECO:0000313" key="13">
    <source>
        <dbReference type="EMBL" id="CAE2321479.1"/>
    </source>
</evidence>
<organism evidence="18">
    <name type="scientific">Guillardia theta</name>
    <name type="common">Cryptophyte</name>
    <name type="synonym">Cryptomonas phi</name>
    <dbReference type="NCBI Taxonomy" id="55529"/>
    <lineage>
        <taxon>Eukaryota</taxon>
        <taxon>Cryptophyceae</taxon>
        <taxon>Pyrenomonadales</taxon>
        <taxon>Geminigeraceae</taxon>
        <taxon>Guillardia</taxon>
    </lineage>
</organism>
<feature type="compositionally biased region" description="Polar residues" evidence="6">
    <location>
        <begin position="104"/>
        <end position="120"/>
    </location>
</feature>
<keyword evidence="2" id="KW-0547">Nucleotide-binding</keyword>
<dbReference type="EMBL" id="HBKN01035352">
    <property type="protein sequence ID" value="CAE2321505.1"/>
    <property type="molecule type" value="Transcribed_RNA"/>
</dbReference>
<dbReference type="PROSITE" id="PS50011">
    <property type="entry name" value="PROTEIN_KINASE_DOM"/>
    <property type="match status" value="1"/>
</dbReference>
<dbReference type="SUPFAM" id="SSF56112">
    <property type="entry name" value="Protein kinase-like (PK-like)"/>
    <property type="match status" value="1"/>
</dbReference>
<dbReference type="EMBL" id="HBKN01035328">
    <property type="protein sequence ID" value="CAE2321472.1"/>
    <property type="molecule type" value="Transcribed_RNA"/>
</dbReference>
<evidence type="ECO:0000313" key="14">
    <source>
        <dbReference type="EMBL" id="CAE2321482.1"/>
    </source>
</evidence>
<evidence type="ECO:0000313" key="9">
    <source>
        <dbReference type="EMBL" id="CAE2321472.1"/>
    </source>
</evidence>
<dbReference type="InterPro" id="IPR008271">
    <property type="entry name" value="Ser/Thr_kinase_AS"/>
</dbReference>
<dbReference type="EMBL" id="HBKN01035333">
    <property type="protein sequence ID" value="CAE2321479.1"/>
    <property type="molecule type" value="Transcribed_RNA"/>
</dbReference>
<dbReference type="SMART" id="SM00220">
    <property type="entry name" value="S_TKc"/>
    <property type="match status" value="1"/>
</dbReference>
<evidence type="ECO:0000313" key="17">
    <source>
        <dbReference type="EMBL" id="CAE2321489.1"/>
    </source>
</evidence>
<evidence type="ECO:0000313" key="23">
    <source>
        <dbReference type="EMBL" id="CAE2321500.1"/>
    </source>
</evidence>
<proteinExistence type="predicted"/>
<dbReference type="PROSITE" id="PS00108">
    <property type="entry name" value="PROTEIN_KINASE_ST"/>
    <property type="match status" value="1"/>
</dbReference>
<dbReference type="EMBL" id="HBKN01035334">
    <property type="protein sequence ID" value="CAE2321482.1"/>
    <property type="molecule type" value="Transcribed_RNA"/>
</dbReference>
<evidence type="ECO:0000313" key="24">
    <source>
        <dbReference type="EMBL" id="CAE2321502.1"/>
    </source>
</evidence>
<evidence type="ECO:0000313" key="8">
    <source>
        <dbReference type="EMBL" id="CAE2321471.1"/>
    </source>
</evidence>
<dbReference type="EMBL" id="HBKN01035340">
    <property type="protein sequence ID" value="CAE2321488.1"/>
    <property type="molecule type" value="Transcribed_RNA"/>
</dbReference>
<evidence type="ECO:0000259" key="7">
    <source>
        <dbReference type="PROSITE" id="PS50011"/>
    </source>
</evidence>
<evidence type="ECO:0000313" key="15">
    <source>
        <dbReference type="EMBL" id="CAE2321486.1"/>
    </source>
</evidence>
<dbReference type="EMBL" id="HBKN01035327">
    <property type="protein sequence ID" value="CAE2321471.1"/>
    <property type="molecule type" value="Transcribed_RNA"/>
</dbReference>
<evidence type="ECO:0000313" key="27">
    <source>
        <dbReference type="EMBL" id="CAE2321506.1"/>
    </source>
</evidence>
<evidence type="ECO:0000313" key="12">
    <source>
        <dbReference type="EMBL" id="CAE2321478.1"/>
    </source>
</evidence>
<dbReference type="InterPro" id="IPR011009">
    <property type="entry name" value="Kinase-like_dom_sf"/>
</dbReference>
<protein>
    <recommendedName>
        <fullName evidence="7">Protein kinase domain-containing protein</fullName>
    </recommendedName>
</protein>
<dbReference type="EMBL" id="HBKN01035338">
    <property type="protein sequence ID" value="CAE2321486.1"/>
    <property type="molecule type" value="Transcribed_RNA"/>
</dbReference>
<dbReference type="PANTHER" id="PTHR44329">
    <property type="entry name" value="SERINE/THREONINE-PROTEIN KINASE TNNI3K-RELATED"/>
    <property type="match status" value="1"/>
</dbReference>
<gene>
    <name evidence="8" type="ORF">GTHE00462_LOCUS27551</name>
    <name evidence="9" type="ORF">GTHE00462_LOCUS27552</name>
    <name evidence="10" type="ORF">GTHE00462_LOCUS27554</name>
    <name evidence="11" type="ORF">GTHE00462_LOCUS27555</name>
    <name evidence="12" type="ORF">GTHE00462_LOCUS27556</name>
    <name evidence="13" type="ORF">GTHE00462_LOCUS27557</name>
    <name evidence="14" type="ORF">GTHE00462_LOCUS27558</name>
    <name evidence="15" type="ORF">GTHE00462_LOCUS27562</name>
    <name evidence="16" type="ORF">GTHE00462_LOCUS27564</name>
    <name evidence="17" type="ORF">GTHE00462_LOCUS27565</name>
    <name evidence="18" type="ORF">GTHE00462_LOCUS27566</name>
    <name evidence="19" type="ORF">GTHE00462_LOCUS27567</name>
    <name evidence="20" type="ORF">GTHE00462_LOCUS27569</name>
    <name evidence="21" type="ORF">GTHE00462_LOCUS27570</name>
    <name evidence="22" type="ORF">GTHE00462_LOCUS27571</name>
    <name evidence="23" type="ORF">GTHE00462_LOCUS27573</name>
    <name evidence="24" type="ORF">GTHE00462_LOCUS27574</name>
    <name evidence="25" type="ORF">GTHE00462_LOCUS27575</name>
    <name evidence="26" type="ORF">GTHE00462_LOCUS27576</name>
    <name evidence="27" type="ORF">GTHE00462_LOCUS27577</name>
</gene>
<dbReference type="Gene3D" id="3.30.200.20">
    <property type="entry name" value="Phosphorylase Kinase, domain 1"/>
    <property type="match status" value="1"/>
</dbReference>
<evidence type="ECO:0000313" key="20">
    <source>
        <dbReference type="EMBL" id="CAE2321495.1"/>
    </source>
</evidence>
<evidence type="ECO:0000313" key="22">
    <source>
        <dbReference type="EMBL" id="CAE2321497.1"/>
    </source>
</evidence>
<evidence type="ECO:0000256" key="6">
    <source>
        <dbReference type="SAM" id="MobiDB-lite"/>
    </source>
</evidence>
<dbReference type="InterPro" id="IPR001245">
    <property type="entry name" value="Ser-Thr/Tyr_kinase_cat_dom"/>
</dbReference>
<keyword evidence="4" id="KW-0067">ATP-binding</keyword>
<dbReference type="EMBL" id="HBKN01035332">
    <property type="protein sequence ID" value="CAE2321478.1"/>
    <property type="molecule type" value="Transcribed_RNA"/>
</dbReference>
<evidence type="ECO:0000313" key="10">
    <source>
        <dbReference type="EMBL" id="CAE2321475.1"/>
    </source>
</evidence>
<evidence type="ECO:0000313" key="21">
    <source>
        <dbReference type="EMBL" id="CAE2321496.1"/>
    </source>
</evidence>
<keyword evidence="3" id="KW-0418">Kinase</keyword>
<dbReference type="EMBL" id="HBKN01035330">
    <property type="protein sequence ID" value="CAE2321475.1"/>
    <property type="molecule type" value="Transcribed_RNA"/>
</dbReference>
<dbReference type="EMBL" id="HBKN01035331">
    <property type="protein sequence ID" value="CAE2321476.1"/>
    <property type="molecule type" value="Transcribed_RNA"/>
</dbReference>
<evidence type="ECO:0000313" key="19">
    <source>
        <dbReference type="EMBL" id="CAE2321491.1"/>
    </source>
</evidence>
<feature type="coiled-coil region" evidence="5">
    <location>
        <begin position="169"/>
        <end position="274"/>
    </location>
</feature>
<dbReference type="InterPro" id="IPR000719">
    <property type="entry name" value="Prot_kinase_dom"/>
</dbReference>
<feature type="compositionally biased region" description="Polar residues" evidence="6">
    <location>
        <begin position="458"/>
        <end position="467"/>
    </location>
</feature>
<evidence type="ECO:0000256" key="4">
    <source>
        <dbReference type="ARBA" id="ARBA00022840"/>
    </source>
</evidence>
<feature type="region of interest" description="Disordered" evidence="6">
    <location>
        <begin position="447"/>
        <end position="472"/>
    </location>
</feature>
<reference evidence="18" key="1">
    <citation type="submission" date="2021-01" db="EMBL/GenBank/DDBJ databases">
        <authorList>
            <person name="Corre E."/>
            <person name="Pelletier E."/>
            <person name="Niang G."/>
            <person name="Scheremetjew M."/>
            <person name="Finn R."/>
            <person name="Kale V."/>
            <person name="Holt S."/>
            <person name="Cochrane G."/>
            <person name="Meng A."/>
            <person name="Brown T."/>
            <person name="Cohen L."/>
        </authorList>
    </citation>
    <scope>NUCLEOTIDE SEQUENCE</scope>
    <source>
        <strain evidence="18">CCMP 2712</strain>
    </source>
</reference>
<dbReference type="EMBL" id="HBKN01035343">
    <property type="protein sequence ID" value="CAE2321491.1"/>
    <property type="molecule type" value="Transcribed_RNA"/>
</dbReference>
<dbReference type="EMBL" id="HBKN01035341">
    <property type="protein sequence ID" value="CAE2321489.1"/>
    <property type="molecule type" value="Transcribed_RNA"/>
</dbReference>
<dbReference type="EMBL" id="HBKN01035347">
    <property type="protein sequence ID" value="CAE2321497.1"/>
    <property type="molecule type" value="Transcribed_RNA"/>
</dbReference>
<evidence type="ECO:0000313" key="16">
    <source>
        <dbReference type="EMBL" id="CAE2321488.1"/>
    </source>
</evidence>
<evidence type="ECO:0000256" key="3">
    <source>
        <dbReference type="ARBA" id="ARBA00022777"/>
    </source>
</evidence>
<evidence type="ECO:0000313" key="18">
    <source>
        <dbReference type="EMBL" id="CAE2321490.1"/>
    </source>
</evidence>
<evidence type="ECO:0000313" key="26">
    <source>
        <dbReference type="EMBL" id="CAE2321505.1"/>
    </source>
</evidence>
<evidence type="ECO:0000256" key="2">
    <source>
        <dbReference type="ARBA" id="ARBA00022741"/>
    </source>
</evidence>
<dbReference type="Gene3D" id="1.10.510.10">
    <property type="entry name" value="Transferase(Phosphotransferase) domain 1"/>
    <property type="match status" value="1"/>
</dbReference>
<evidence type="ECO:0000256" key="5">
    <source>
        <dbReference type="SAM" id="Coils"/>
    </source>
</evidence>
<dbReference type="EMBL" id="HBKN01035350">
    <property type="protein sequence ID" value="CAE2321502.1"/>
    <property type="molecule type" value="Transcribed_RNA"/>
</dbReference>
<dbReference type="Pfam" id="PF07714">
    <property type="entry name" value="PK_Tyr_Ser-Thr"/>
    <property type="match status" value="1"/>
</dbReference>
<dbReference type="PANTHER" id="PTHR44329:SF298">
    <property type="entry name" value="MIXED LINEAGE KINASE DOMAIN-LIKE PROTEIN"/>
    <property type="match status" value="1"/>
</dbReference>
<dbReference type="EMBL" id="HBKN01035346">
    <property type="protein sequence ID" value="CAE2321496.1"/>
    <property type="molecule type" value="Transcribed_RNA"/>
</dbReference>
<dbReference type="EMBL" id="HBKN01035349">
    <property type="protein sequence ID" value="CAE2321500.1"/>
    <property type="molecule type" value="Transcribed_RNA"/>
</dbReference>
<feature type="compositionally biased region" description="Basic and acidic residues" evidence="6">
    <location>
        <begin position="448"/>
        <end position="457"/>
    </location>
</feature>
<feature type="domain" description="Protein kinase" evidence="7">
    <location>
        <begin position="484"/>
        <end position="758"/>
    </location>
</feature>
<sequence length="779" mass="89228">MPYAECAECSRQAGEHLEGCSSITRCELKSRFSPLCCCCVRNAIRKGQVRLSSWSESWNFASDACASCKERKWKKCKGVFKKKTLSSSCVCGLAEKEHQEPVELQSSKSTIFNSQRSRQSAHYAPSLGDSDDEANDKEIAGGDPNETMFVDIDFDQVKPQGTNGTTTANTSAKEEIALQKKKVEDLERRLQVERDTVVELTEQKQSLEIRMESSIQHVMSVMSQDKKRLKDSIDALNTEKQSILSHNWMMQEKIKNLERILASSEKKVKDVQAESEKLKSYSKATEKMMKMMNDELDAEISISQTSQNLAESNMNKREDKFSKNQSAIVEAHQHLFSKMHDVENRIQGICQTHDSFYEKYKSQNDEIARLRSVEEEFKQYKRDHDKLMVARDEQINELQTRLFQMEELNNGIMRSKNAKQEPIYVTDAHSAACWSYQRGGIKILRTKKSSDKEDSRADTNASPTKEFTPSKVELPNTEIKSEDLKIISRIAEGSFGIIYKAEWMSATVAVKQVRNSSSLDSEEFNQIIYDFKSEVSRLMNLRHPNVISFFGTLTDSNTFCIVTELLEGDLRKYLKNEALFDTLEHRIELLREAACGVRYLHENRLVHRDIKPENFLLQRLHSNMIVKVCDFGLSRIKEASHVNTMRTAGTMLYIAPEVHRGEHFDERSDIYSFTVMMWEVAAVKTPFSGRPIASIPGIVGWGMQRPSLEDLADVFNAADGSSFNLRERFCSMIDQGWSHEPNKRQSMYQLVTSISECLAMFRRKYQSERLGPSVREEMA</sequence>
<dbReference type="EMBL" id="HBKN01035342">
    <property type="protein sequence ID" value="CAE2321490.1"/>
    <property type="molecule type" value="Transcribed_RNA"/>
</dbReference>
<dbReference type="FunFam" id="3.30.200.20:FF:000180">
    <property type="entry name" value="serine/threonine-protein kinase STY46-like"/>
    <property type="match status" value="1"/>
</dbReference>
<feature type="region of interest" description="Disordered" evidence="6">
    <location>
        <begin position="104"/>
        <end position="147"/>
    </location>
</feature>
<dbReference type="GO" id="GO:0005524">
    <property type="term" value="F:ATP binding"/>
    <property type="evidence" value="ECO:0007669"/>
    <property type="project" value="UniProtKB-KW"/>
</dbReference>
<evidence type="ECO:0000313" key="11">
    <source>
        <dbReference type="EMBL" id="CAE2321476.1"/>
    </source>
</evidence>
<keyword evidence="1" id="KW-0808">Transferase</keyword>
<dbReference type="InterPro" id="IPR051681">
    <property type="entry name" value="Ser/Thr_Kinases-Pseudokinases"/>
</dbReference>
<dbReference type="EMBL" id="HBKN01035351">
    <property type="protein sequence ID" value="CAE2321504.1"/>
    <property type="molecule type" value="Transcribed_RNA"/>
</dbReference>
<evidence type="ECO:0000313" key="25">
    <source>
        <dbReference type="EMBL" id="CAE2321504.1"/>
    </source>
</evidence>
<dbReference type="EMBL" id="HBKN01035353">
    <property type="protein sequence ID" value="CAE2321506.1"/>
    <property type="molecule type" value="Transcribed_RNA"/>
</dbReference>
<dbReference type="GO" id="GO:0004674">
    <property type="term" value="F:protein serine/threonine kinase activity"/>
    <property type="evidence" value="ECO:0007669"/>
    <property type="project" value="TreeGrafter"/>
</dbReference>
<dbReference type="EMBL" id="HBKN01035345">
    <property type="protein sequence ID" value="CAE2321495.1"/>
    <property type="molecule type" value="Transcribed_RNA"/>
</dbReference>
<dbReference type="AlphaFoldDB" id="A0A6U6BUX1"/>
<name>A0A6U6BUX1_GUITH</name>
<accession>A0A6U6BUX1</accession>
<evidence type="ECO:0000256" key="1">
    <source>
        <dbReference type="ARBA" id="ARBA00022679"/>
    </source>
</evidence>
<keyword evidence="5" id="KW-0175">Coiled coil</keyword>